<dbReference type="GO" id="GO:0016407">
    <property type="term" value="F:acetyltransferase activity"/>
    <property type="evidence" value="ECO:0007669"/>
    <property type="project" value="TreeGrafter"/>
</dbReference>
<keyword evidence="8" id="KW-1185">Reference proteome</keyword>
<name>A0A1I1SU93_9RHOB</name>
<dbReference type="RefSeq" id="WP_188129582.1">
    <property type="nucleotide sequence ID" value="NZ_FOMS01000001.1"/>
</dbReference>
<protein>
    <submittedName>
        <fullName evidence="7">E3 binding domain-containing protein</fullName>
    </submittedName>
</protein>
<comment type="cofactor">
    <cofactor evidence="1">
        <name>(R)-lipoate</name>
        <dbReference type="ChEBI" id="CHEBI:83088"/>
    </cofactor>
</comment>
<dbReference type="InterPro" id="IPR050743">
    <property type="entry name" value="2-oxoacid_DH_E2_comp"/>
</dbReference>
<feature type="domain" description="Peripheral subunit-binding (PSBD)" evidence="6">
    <location>
        <begin position="15"/>
        <end position="52"/>
    </location>
</feature>
<evidence type="ECO:0000256" key="4">
    <source>
        <dbReference type="ARBA" id="ARBA00023315"/>
    </source>
</evidence>
<dbReference type="GO" id="GO:0031405">
    <property type="term" value="F:lipoic acid binding"/>
    <property type="evidence" value="ECO:0007669"/>
    <property type="project" value="TreeGrafter"/>
</dbReference>
<dbReference type="PROSITE" id="PS51826">
    <property type="entry name" value="PSBD"/>
    <property type="match status" value="1"/>
</dbReference>
<dbReference type="InterPro" id="IPR036625">
    <property type="entry name" value="E3-bd_dom_sf"/>
</dbReference>
<dbReference type="Gene3D" id="4.10.320.10">
    <property type="entry name" value="E3-binding domain"/>
    <property type="match status" value="1"/>
</dbReference>
<evidence type="ECO:0000313" key="8">
    <source>
        <dbReference type="Proteomes" id="UP000325289"/>
    </source>
</evidence>
<evidence type="ECO:0000256" key="3">
    <source>
        <dbReference type="ARBA" id="ARBA00022679"/>
    </source>
</evidence>
<evidence type="ECO:0000259" key="6">
    <source>
        <dbReference type="PROSITE" id="PS51826"/>
    </source>
</evidence>
<dbReference type="AlphaFoldDB" id="A0A1I1SU93"/>
<dbReference type="EMBL" id="FOMS01000001">
    <property type="protein sequence ID" value="SFD49921.1"/>
    <property type="molecule type" value="Genomic_DNA"/>
</dbReference>
<accession>A0A1I1SU93</accession>
<organism evidence="7 8">
    <name type="scientific">Roseivivax sediminis</name>
    <dbReference type="NCBI Taxonomy" id="936889"/>
    <lineage>
        <taxon>Bacteria</taxon>
        <taxon>Pseudomonadati</taxon>
        <taxon>Pseudomonadota</taxon>
        <taxon>Alphaproteobacteria</taxon>
        <taxon>Rhodobacterales</taxon>
        <taxon>Roseobacteraceae</taxon>
        <taxon>Roseivivax</taxon>
    </lineage>
</organism>
<proteinExistence type="inferred from homology"/>
<sequence>MEDSAHHWPEQPRVRASPLVRRLAAERGIDLSALTGSGPNGRIVEADLPDAERPAAAGPERAEEAEHEAPAAPLVLRRTVPARALRIVRDVVSQSHGPVPLWAFAAKALARACPEIGAVSVTEDLSRCRRVDAPGASALSALRAQAGPARAEVAVIDLGPLGLDAVEAVLPDGCTLALSLGAVRADCTCGAESLALALTADPAHWPTARAAALLGDVAALLEAPGPLLAGLPEV</sequence>
<gene>
    <name evidence="7" type="ORF">SAMN04515678_101331</name>
</gene>
<keyword evidence="4" id="KW-0012">Acyltransferase</keyword>
<dbReference type="PANTHER" id="PTHR43178:SF5">
    <property type="entry name" value="LIPOAMIDE ACYLTRANSFERASE COMPONENT OF BRANCHED-CHAIN ALPHA-KETO ACID DEHYDROGENASE COMPLEX, MITOCHONDRIAL"/>
    <property type="match status" value="1"/>
</dbReference>
<dbReference type="SUPFAM" id="SSF47005">
    <property type="entry name" value="Peripheral subunit-binding domain of 2-oxo acid dehydrogenase complex"/>
    <property type="match status" value="1"/>
</dbReference>
<dbReference type="Proteomes" id="UP000325289">
    <property type="component" value="Unassembled WGS sequence"/>
</dbReference>
<reference evidence="7 8" key="1">
    <citation type="submission" date="2016-10" db="EMBL/GenBank/DDBJ databases">
        <authorList>
            <person name="Varghese N."/>
            <person name="Submissions S."/>
        </authorList>
    </citation>
    <scope>NUCLEOTIDE SEQUENCE [LARGE SCALE GENOMIC DNA]</scope>
    <source>
        <strain evidence="8">YIM D21,KCTC 23444,ACCC 10710</strain>
    </source>
</reference>
<evidence type="ECO:0000256" key="5">
    <source>
        <dbReference type="SAM" id="MobiDB-lite"/>
    </source>
</evidence>
<evidence type="ECO:0000256" key="1">
    <source>
        <dbReference type="ARBA" id="ARBA00001938"/>
    </source>
</evidence>
<feature type="region of interest" description="Disordered" evidence="5">
    <location>
        <begin position="40"/>
        <end position="68"/>
    </location>
</feature>
<dbReference type="InterPro" id="IPR004167">
    <property type="entry name" value="PSBD"/>
</dbReference>
<keyword evidence="3" id="KW-0808">Transferase</keyword>
<dbReference type="Pfam" id="PF02817">
    <property type="entry name" value="E3_binding"/>
    <property type="match status" value="1"/>
</dbReference>
<comment type="similarity">
    <text evidence="2">Belongs to the 2-oxoacid dehydrogenase family.</text>
</comment>
<evidence type="ECO:0000256" key="2">
    <source>
        <dbReference type="ARBA" id="ARBA00007317"/>
    </source>
</evidence>
<evidence type="ECO:0000313" key="7">
    <source>
        <dbReference type="EMBL" id="SFD49921.1"/>
    </source>
</evidence>
<dbReference type="GO" id="GO:0005737">
    <property type="term" value="C:cytoplasm"/>
    <property type="evidence" value="ECO:0007669"/>
    <property type="project" value="TreeGrafter"/>
</dbReference>
<dbReference type="PANTHER" id="PTHR43178">
    <property type="entry name" value="DIHYDROLIPOAMIDE ACETYLTRANSFERASE COMPONENT OF PYRUVATE DEHYDROGENASE COMPLEX"/>
    <property type="match status" value="1"/>
</dbReference>